<evidence type="ECO:0000256" key="5">
    <source>
        <dbReference type="ARBA" id="ARBA00023004"/>
    </source>
</evidence>
<dbReference type="PANTHER" id="PTHR37168">
    <property type="entry name" value="CRISPR-ASSOCIATED EXONUCLEASE CAS4"/>
    <property type="match status" value="1"/>
</dbReference>
<comment type="cofactor">
    <cofactor evidence="9">
        <name>Mg(2+)</name>
        <dbReference type="ChEBI" id="CHEBI:18420"/>
    </cofactor>
    <cofactor evidence="9">
        <name>Mn(2+)</name>
        <dbReference type="ChEBI" id="CHEBI:29035"/>
    </cofactor>
    <text evidence="9">Mg(2+) or Mn(2+) required for ssDNA cleavage activity.</text>
</comment>
<evidence type="ECO:0000256" key="6">
    <source>
        <dbReference type="ARBA" id="ARBA00023014"/>
    </source>
</evidence>
<dbReference type="InterPro" id="IPR013343">
    <property type="entry name" value="CRISPR-assoc_prot_Cas4"/>
</dbReference>
<keyword evidence="2 9" id="KW-0479">Metal-binding</keyword>
<keyword evidence="6 9" id="KW-0411">Iron-sulfur</keyword>
<comment type="cofactor">
    <cofactor evidence="9">
        <name>iron-sulfur cluster</name>
        <dbReference type="ChEBI" id="CHEBI:30408"/>
    </cofactor>
</comment>
<keyword evidence="1 9" id="KW-0540">Nuclease</keyword>
<dbReference type="EMBL" id="JAMDMX010000009">
    <property type="protein sequence ID" value="MCY9692091.1"/>
    <property type="molecule type" value="Genomic_DNA"/>
</dbReference>
<comment type="caution">
    <text evidence="11">The sequence shown here is derived from an EMBL/GenBank/DDBJ whole genome shotgun (WGS) entry which is preliminary data.</text>
</comment>
<accession>A0ABT4G7E0</accession>
<evidence type="ECO:0000259" key="10">
    <source>
        <dbReference type="Pfam" id="PF01930"/>
    </source>
</evidence>
<keyword evidence="8 9" id="KW-0464">Manganese</keyword>
<sequence length="143" mass="16650">MSRQIVADQQNENMEWGRYLHENAYARDKKEVAWDSIKMDTLSKRQGELVVAEVKKTSSYLKSAKMQVLFYLYNLKLAGVDAVGELRFPEEKRREEVELDAAAELEIQEAVRNIRYIMAQELPPEPVKIKFCGKCAYQELCWA</sequence>
<dbReference type="InterPro" id="IPR011604">
    <property type="entry name" value="PDDEXK-like_dom_sf"/>
</dbReference>
<reference evidence="11 12" key="1">
    <citation type="submission" date="2022-05" db="EMBL/GenBank/DDBJ databases">
        <title>Genome Sequencing of Bee-Associated Microbes.</title>
        <authorList>
            <person name="Dunlap C."/>
        </authorList>
    </citation>
    <scope>NUCLEOTIDE SEQUENCE [LARGE SCALE GENOMIC DNA]</scope>
    <source>
        <strain evidence="11 12">NRRL B-14421</strain>
    </source>
</reference>
<evidence type="ECO:0000256" key="2">
    <source>
        <dbReference type="ARBA" id="ARBA00022723"/>
    </source>
</evidence>
<keyword evidence="5 9" id="KW-0408">Iron</keyword>
<evidence type="ECO:0000256" key="7">
    <source>
        <dbReference type="ARBA" id="ARBA00023118"/>
    </source>
</evidence>
<proteinExistence type="inferred from homology"/>
<keyword evidence="12" id="KW-1185">Reference proteome</keyword>
<name>A0ABT4G7E0_9BACL</name>
<dbReference type="InterPro" id="IPR022765">
    <property type="entry name" value="Dna2/Cas4_DUF83"/>
</dbReference>
<gene>
    <name evidence="11" type="primary">cas4</name>
    <name evidence="11" type="ORF">M5X19_04010</name>
</gene>
<feature type="domain" description="DUF83" evidence="10">
    <location>
        <begin position="1"/>
        <end position="143"/>
    </location>
</feature>
<dbReference type="Gene3D" id="3.90.320.10">
    <property type="match status" value="1"/>
</dbReference>
<keyword evidence="4 9" id="KW-0269">Exonuclease</keyword>
<dbReference type="NCBIfam" id="TIGR00372">
    <property type="entry name" value="cas4"/>
    <property type="match status" value="1"/>
</dbReference>
<evidence type="ECO:0000256" key="8">
    <source>
        <dbReference type="ARBA" id="ARBA00023211"/>
    </source>
</evidence>
<evidence type="ECO:0000256" key="9">
    <source>
        <dbReference type="RuleBase" id="RU365022"/>
    </source>
</evidence>
<evidence type="ECO:0000313" key="12">
    <source>
        <dbReference type="Proteomes" id="UP001527099"/>
    </source>
</evidence>
<evidence type="ECO:0000313" key="11">
    <source>
        <dbReference type="EMBL" id="MCY9692091.1"/>
    </source>
</evidence>
<dbReference type="Proteomes" id="UP001527099">
    <property type="component" value="Unassembled WGS sequence"/>
</dbReference>
<organism evidence="11 12">
    <name type="scientific">Paenibacillus alginolyticus</name>
    <dbReference type="NCBI Taxonomy" id="59839"/>
    <lineage>
        <taxon>Bacteria</taxon>
        <taxon>Bacillati</taxon>
        <taxon>Bacillota</taxon>
        <taxon>Bacilli</taxon>
        <taxon>Bacillales</taxon>
        <taxon>Paenibacillaceae</taxon>
        <taxon>Paenibacillus</taxon>
    </lineage>
</organism>
<comment type="function">
    <text evidence="9">CRISPR (clustered regularly interspaced short palindromic repeat) is an adaptive immune system that provides protection against mobile genetic elements (viruses, transposable elements and conjugative plasmids). CRISPR clusters contain sequences complementary to antecedent mobile elements and target invading nucleic acids. CRISPR clusters are transcribed and processed into CRISPR RNA (crRNA).</text>
</comment>
<keyword evidence="3 9" id="KW-0378">Hydrolase</keyword>
<dbReference type="EC" id="3.1.12.1" evidence="9"/>
<evidence type="ECO:0000256" key="4">
    <source>
        <dbReference type="ARBA" id="ARBA00022839"/>
    </source>
</evidence>
<evidence type="ECO:0000256" key="3">
    <source>
        <dbReference type="ARBA" id="ARBA00022801"/>
    </source>
</evidence>
<dbReference type="PANTHER" id="PTHR37168:SF2">
    <property type="entry name" value="CRISPR-ASSOCIATED EXONUCLEASE CAS4"/>
    <property type="match status" value="1"/>
</dbReference>
<keyword evidence="7 9" id="KW-0051">Antiviral defense</keyword>
<dbReference type="Pfam" id="PF01930">
    <property type="entry name" value="Cas_Cas4"/>
    <property type="match status" value="1"/>
</dbReference>
<evidence type="ECO:0000256" key="1">
    <source>
        <dbReference type="ARBA" id="ARBA00022722"/>
    </source>
</evidence>
<protein>
    <recommendedName>
        <fullName evidence="9">CRISPR-associated exonuclease Cas4</fullName>
        <ecNumber evidence="9">3.1.12.1</ecNumber>
    </recommendedName>
</protein>
<comment type="similarity">
    <text evidence="9">Belongs to the CRISPR-associated exonuclease Cas4 family.</text>
</comment>